<comment type="caution">
    <text evidence="2">The sequence shown here is derived from an EMBL/GenBank/DDBJ whole genome shotgun (WGS) entry which is preliminary data.</text>
</comment>
<evidence type="ECO:0000313" key="3">
    <source>
        <dbReference type="Proteomes" id="UP001360560"/>
    </source>
</evidence>
<sequence length="670" mass="73586">MVKKVVYPTRRSNSTNPYDYSTNRVKQEAGNPGHENNCKSQSLFSRIKGFFGSWNPAVNNNENENGAMEDSTTTSTNSSAITTIQPFKYPAPDADFISNISSRKLVSTPTTSAFGTPNNSLIHQPNNGTTPKDKLIKYLHEKGISELEAEGILSIAKQIDSDNTDPNISKSIDYLVHNNEYQPYLKKPSDEPNDIEEEKEKQEDDKKQLDLQTPKPKRKVETSMFANNTTSFMDSSIYMTANKTLKRNTSHSEASSPFKMNITKRPKTVHGKDFLKAAKVNNSTILANNTTFNDKTFVTAREYSDDDSTMTTAKNDGPITQLSSTATALLGILDADKPKDSEKPAVKESKKKYEIYINPYVNSSLSRSSRKPKSRNSSELQTPDDSTMKDTTANTSNNKLLTIVENTIAFDKSASFDSAPSSTPFTKPPPEKKPESTTPIELDIESENATLKMAEPSIFNTGENGAKTSTAMTAMNKYKPSKSSSLRSEVFKKSPEGKTKTSGFSFGSASFGPQSTNVNTPLKANGETKKNNNALAFSTPQANGQQKLNGGFNKPLFGNSITGFSSGTINKEETSIIQTPTAKIVKPITPITRDLKPSNVEVIDVSDDDEMGIPESTAVVKKDTSSISPVMPGPFDRLFFFPAAIKQQYLLTDVDEAQVQMYKGIFSFET</sequence>
<keyword evidence="3" id="KW-1185">Reference proteome</keyword>
<dbReference type="AlphaFoldDB" id="A0AAV5QRC8"/>
<feature type="compositionally biased region" description="Polar residues" evidence="1">
    <location>
        <begin position="379"/>
        <end position="394"/>
    </location>
</feature>
<gene>
    <name evidence="2" type="ORF">DASC09_047980</name>
</gene>
<evidence type="ECO:0000256" key="1">
    <source>
        <dbReference type="SAM" id="MobiDB-lite"/>
    </source>
</evidence>
<dbReference type="Proteomes" id="UP001360560">
    <property type="component" value="Unassembled WGS sequence"/>
</dbReference>
<accession>A0AAV5QRC8</accession>
<feature type="compositionally biased region" description="Polar residues" evidence="1">
    <location>
        <begin position="10"/>
        <end position="24"/>
    </location>
</feature>
<dbReference type="EMBL" id="BTFZ01000012">
    <property type="protein sequence ID" value="GMM37473.1"/>
    <property type="molecule type" value="Genomic_DNA"/>
</dbReference>
<feature type="region of interest" description="Disordered" evidence="1">
    <location>
        <begin position="364"/>
        <end position="394"/>
    </location>
</feature>
<feature type="compositionally biased region" description="Basic and acidic residues" evidence="1">
    <location>
        <begin position="489"/>
        <end position="499"/>
    </location>
</feature>
<feature type="region of interest" description="Disordered" evidence="1">
    <location>
        <begin position="486"/>
        <end position="508"/>
    </location>
</feature>
<organism evidence="2 3">
    <name type="scientific">Saccharomycopsis crataegensis</name>
    <dbReference type="NCBI Taxonomy" id="43959"/>
    <lineage>
        <taxon>Eukaryota</taxon>
        <taxon>Fungi</taxon>
        <taxon>Dikarya</taxon>
        <taxon>Ascomycota</taxon>
        <taxon>Saccharomycotina</taxon>
        <taxon>Saccharomycetes</taxon>
        <taxon>Saccharomycopsidaceae</taxon>
        <taxon>Saccharomycopsis</taxon>
    </lineage>
</organism>
<feature type="region of interest" description="Disordered" evidence="1">
    <location>
        <begin position="414"/>
        <end position="439"/>
    </location>
</feature>
<protein>
    <submittedName>
        <fullName evidence="2">Uncharacterized protein</fullName>
    </submittedName>
</protein>
<reference evidence="2 3" key="1">
    <citation type="journal article" date="2023" name="Elife">
        <title>Identification of key yeast species and microbe-microbe interactions impacting larval growth of Drosophila in the wild.</title>
        <authorList>
            <person name="Mure A."/>
            <person name="Sugiura Y."/>
            <person name="Maeda R."/>
            <person name="Honda K."/>
            <person name="Sakurai N."/>
            <person name="Takahashi Y."/>
            <person name="Watada M."/>
            <person name="Katoh T."/>
            <person name="Gotoh A."/>
            <person name="Gotoh Y."/>
            <person name="Taniguchi I."/>
            <person name="Nakamura K."/>
            <person name="Hayashi T."/>
            <person name="Katayama T."/>
            <person name="Uemura T."/>
            <person name="Hattori Y."/>
        </authorList>
    </citation>
    <scope>NUCLEOTIDE SEQUENCE [LARGE SCALE GENOMIC DNA]</scope>
    <source>
        <strain evidence="2 3">SC-9</strain>
    </source>
</reference>
<name>A0AAV5QRC8_9ASCO</name>
<feature type="region of interest" description="Disordered" evidence="1">
    <location>
        <begin position="1"/>
        <end position="36"/>
    </location>
</feature>
<feature type="compositionally biased region" description="Basic and acidic residues" evidence="1">
    <location>
        <begin position="198"/>
        <end position="209"/>
    </location>
</feature>
<evidence type="ECO:0000313" key="2">
    <source>
        <dbReference type="EMBL" id="GMM37473.1"/>
    </source>
</evidence>
<dbReference type="RefSeq" id="XP_064854469.1">
    <property type="nucleotide sequence ID" value="XM_064998397.1"/>
</dbReference>
<proteinExistence type="predicted"/>
<dbReference type="GeneID" id="90075448"/>
<feature type="region of interest" description="Disordered" evidence="1">
    <location>
        <begin position="181"/>
        <end position="219"/>
    </location>
</feature>